<accession>A0A9I9EKX2</accession>
<sequence>MFLVRLEQFEPLIDATSLLAQVAKDADVKFTPLMLMIIVSNRSPQFVATLQLSRRLFTNFSVDHNKSSKVSLQPFHDAMLDGGSFSSMTIHLLDTTNQMVLRFETPSHDVPPLHHELALSPPQAENLGQVEYGNFFTVTSRELRRIIKELPLFHQDTVSVTVTGSQVKFSIQSKEIILTKE</sequence>
<reference evidence="1" key="1">
    <citation type="submission" date="2023-03" db="UniProtKB">
        <authorList>
            <consortium name="EnsemblPlants"/>
        </authorList>
    </citation>
    <scope>IDENTIFICATION</scope>
</reference>
<dbReference type="AlphaFoldDB" id="A0A9I9EKX2"/>
<dbReference type="EnsemblPlants" id="MELO3C035205.2.1">
    <property type="protein sequence ID" value="MELO3C035205.2.1"/>
    <property type="gene ID" value="MELO3C035205.2"/>
</dbReference>
<dbReference type="Gramene" id="MELO3C035205.2.1">
    <property type="protein sequence ID" value="MELO3C035205.2.1"/>
    <property type="gene ID" value="MELO3C035205.2"/>
</dbReference>
<proteinExistence type="predicted"/>
<dbReference type="InterPro" id="IPR046938">
    <property type="entry name" value="DNA_clamp_sf"/>
</dbReference>
<name>A0A9I9EKX2_CUCME</name>
<organism evidence="1">
    <name type="scientific">Cucumis melo</name>
    <name type="common">Muskmelon</name>
    <dbReference type="NCBI Taxonomy" id="3656"/>
    <lineage>
        <taxon>Eukaryota</taxon>
        <taxon>Viridiplantae</taxon>
        <taxon>Streptophyta</taxon>
        <taxon>Embryophyta</taxon>
        <taxon>Tracheophyta</taxon>
        <taxon>Spermatophyta</taxon>
        <taxon>Magnoliopsida</taxon>
        <taxon>eudicotyledons</taxon>
        <taxon>Gunneridae</taxon>
        <taxon>Pentapetalae</taxon>
        <taxon>rosids</taxon>
        <taxon>fabids</taxon>
        <taxon>Cucurbitales</taxon>
        <taxon>Cucurbitaceae</taxon>
        <taxon>Benincaseae</taxon>
        <taxon>Cucumis</taxon>
    </lineage>
</organism>
<dbReference type="Gene3D" id="3.70.10.10">
    <property type="match status" value="1"/>
</dbReference>
<dbReference type="SUPFAM" id="SSF55979">
    <property type="entry name" value="DNA clamp"/>
    <property type="match status" value="1"/>
</dbReference>
<evidence type="ECO:0000313" key="1">
    <source>
        <dbReference type="EnsemblPlants" id="MELO3C035205.2.1"/>
    </source>
</evidence>
<protein>
    <submittedName>
        <fullName evidence="1">Uncharacterized protein</fullName>
    </submittedName>
</protein>